<organism evidence="2 3">
    <name type="scientific">Segatella copri</name>
    <dbReference type="NCBI Taxonomy" id="165179"/>
    <lineage>
        <taxon>Bacteria</taxon>
        <taxon>Pseudomonadati</taxon>
        <taxon>Bacteroidota</taxon>
        <taxon>Bacteroidia</taxon>
        <taxon>Bacteroidales</taxon>
        <taxon>Prevotellaceae</taxon>
        <taxon>Segatella</taxon>
    </lineage>
</organism>
<proteinExistence type="predicted"/>
<dbReference type="InterPro" id="IPR041607">
    <property type="entry name" value="HU-HIG"/>
</dbReference>
<protein>
    <submittedName>
        <fullName evidence="2">DNA-binding protein</fullName>
    </submittedName>
</protein>
<feature type="non-terminal residue" evidence="2">
    <location>
        <position position="88"/>
    </location>
</feature>
<comment type="caution">
    <text evidence="2">The sequence shown here is derived from an EMBL/GenBank/DDBJ whole genome shotgun (WGS) entry which is preliminary data.</text>
</comment>
<accession>A0AAW4N6P6</accession>
<feature type="domain" description="HU" evidence="1">
    <location>
        <begin position="12"/>
        <end position="88"/>
    </location>
</feature>
<dbReference type="Proteomes" id="UP001196765">
    <property type="component" value="Unassembled WGS sequence"/>
</dbReference>
<dbReference type="GO" id="GO:0003677">
    <property type="term" value="F:DNA binding"/>
    <property type="evidence" value="ECO:0007669"/>
    <property type="project" value="UniProtKB-KW"/>
</dbReference>
<evidence type="ECO:0000313" key="2">
    <source>
        <dbReference type="EMBL" id="MBV3389378.1"/>
    </source>
</evidence>
<evidence type="ECO:0000259" key="1">
    <source>
        <dbReference type="Pfam" id="PF18291"/>
    </source>
</evidence>
<dbReference type="Pfam" id="PF18291">
    <property type="entry name" value="HU-HIG"/>
    <property type="match status" value="1"/>
</dbReference>
<dbReference type="AlphaFoldDB" id="A0AAW4N6P6"/>
<evidence type="ECO:0000313" key="3">
    <source>
        <dbReference type="Proteomes" id="UP001196765"/>
    </source>
</evidence>
<sequence>MIIHNFKILCIMAINYSLVKLASKFGDKAGVPLFYARAQMKDSISLKKFAKLISMQTTVSYADVTAVLVSMQENMVIELQRGNQIDFG</sequence>
<keyword evidence="2" id="KW-0238">DNA-binding</keyword>
<dbReference type="EMBL" id="JAHOEI010000208">
    <property type="protein sequence ID" value="MBV3389378.1"/>
    <property type="molecule type" value="Genomic_DNA"/>
</dbReference>
<reference evidence="2" key="1">
    <citation type="submission" date="2021-06" db="EMBL/GenBank/DDBJ databases">
        <title>Collection of gut derived symbiotic bacterial strains cultured from healthy donors.</title>
        <authorList>
            <person name="Lin H."/>
            <person name="Littmann E."/>
            <person name="Pamer E.G."/>
        </authorList>
    </citation>
    <scope>NUCLEOTIDE SEQUENCE</scope>
    <source>
        <strain evidence="2">MSK.21.74</strain>
    </source>
</reference>
<gene>
    <name evidence="2" type="ORF">KSW82_16850</name>
</gene>
<name>A0AAW4N6P6_9BACT</name>